<keyword evidence="6" id="KW-0131">Cell cycle</keyword>
<evidence type="ECO:0000256" key="3">
    <source>
        <dbReference type="ARBA" id="ARBA00022776"/>
    </source>
</evidence>
<proteinExistence type="predicted"/>
<reference evidence="9 10" key="1">
    <citation type="journal article" date="2017" name="Gigascience">
        <title>Genome sequence of the small brown planthopper, Laodelphax striatellus.</title>
        <authorList>
            <person name="Zhu J."/>
            <person name="Jiang F."/>
            <person name="Wang X."/>
            <person name="Yang P."/>
            <person name="Bao Y."/>
            <person name="Zhao W."/>
            <person name="Wang W."/>
            <person name="Lu H."/>
            <person name="Wang Q."/>
            <person name="Cui N."/>
            <person name="Li J."/>
            <person name="Chen X."/>
            <person name="Luo L."/>
            <person name="Yu J."/>
            <person name="Kang L."/>
            <person name="Cui F."/>
        </authorList>
    </citation>
    <scope>NUCLEOTIDE SEQUENCE [LARGE SCALE GENOMIC DNA]</scope>
    <source>
        <strain evidence="9">Lst14</strain>
    </source>
</reference>
<dbReference type="OrthoDB" id="10263978at2759"/>
<dbReference type="InterPro" id="IPR011989">
    <property type="entry name" value="ARM-like"/>
</dbReference>
<dbReference type="InterPro" id="IPR032682">
    <property type="entry name" value="Cnd1_C"/>
</dbReference>
<dbReference type="EMBL" id="QKKF02019405">
    <property type="protein sequence ID" value="RZF40131.1"/>
    <property type="molecule type" value="Genomic_DNA"/>
</dbReference>
<dbReference type="Pfam" id="PF12717">
    <property type="entry name" value="Cnd1"/>
    <property type="match status" value="1"/>
</dbReference>
<dbReference type="GO" id="GO:0000779">
    <property type="term" value="C:condensed chromosome, centromeric region"/>
    <property type="evidence" value="ECO:0007669"/>
    <property type="project" value="TreeGrafter"/>
</dbReference>
<dbReference type="Proteomes" id="UP000291343">
    <property type="component" value="Unassembled WGS sequence"/>
</dbReference>
<feature type="domain" description="Condensin complex subunit 1 C-terminal" evidence="8">
    <location>
        <begin position="355"/>
        <end position="510"/>
    </location>
</feature>
<dbReference type="GO" id="GO:0010032">
    <property type="term" value="P:meiotic chromosome condensation"/>
    <property type="evidence" value="ECO:0007669"/>
    <property type="project" value="TreeGrafter"/>
</dbReference>
<evidence type="ECO:0000256" key="4">
    <source>
        <dbReference type="ARBA" id="ARBA00023067"/>
    </source>
</evidence>
<dbReference type="InterPro" id="IPR026971">
    <property type="entry name" value="CND1/NCAPD3"/>
</dbReference>
<keyword evidence="10" id="KW-1185">Reference proteome</keyword>
<organism evidence="9 10">
    <name type="scientific">Laodelphax striatellus</name>
    <name type="common">Small brown planthopper</name>
    <name type="synonym">Delphax striatella</name>
    <dbReference type="NCBI Taxonomy" id="195883"/>
    <lineage>
        <taxon>Eukaryota</taxon>
        <taxon>Metazoa</taxon>
        <taxon>Ecdysozoa</taxon>
        <taxon>Arthropoda</taxon>
        <taxon>Hexapoda</taxon>
        <taxon>Insecta</taxon>
        <taxon>Pterygota</taxon>
        <taxon>Neoptera</taxon>
        <taxon>Paraneoptera</taxon>
        <taxon>Hemiptera</taxon>
        <taxon>Auchenorrhyncha</taxon>
        <taxon>Fulgoroidea</taxon>
        <taxon>Delphacidae</taxon>
        <taxon>Criomorphinae</taxon>
        <taxon>Laodelphax</taxon>
    </lineage>
</organism>
<dbReference type="GO" id="GO:0000796">
    <property type="term" value="C:condensin complex"/>
    <property type="evidence" value="ECO:0007669"/>
    <property type="project" value="TreeGrafter"/>
</dbReference>
<dbReference type="GO" id="GO:0051301">
    <property type="term" value="P:cell division"/>
    <property type="evidence" value="ECO:0007669"/>
    <property type="project" value="UniProtKB-KW"/>
</dbReference>
<sequence length="753" mass="86400">MLVQCLTELIERFPKHSKLPRFWVRGVFPLLADQEVKSQEKVLEVLEGVILKNIVSFDRMDNAHHNLPWIILDIVEDLKLQKLFNFACHKWMLGGVIKPHLLKNIISHVGTYHNNAAWFVLATISEYMSIKDTDFMLEYFHKNIHNATEVDNYCSQLVIETIFLNWTQFSDADLLHLCSEMLNSLNHFTAPLPLISRYMDLCNRITEHATLTIEKHEAGQAQQIARTRVQEWAGKLIDSAERFLERQIGANAQAEISPEDEDLMCQYIHTLGDAVLISPRKNLKSLELLKNLLESSECNLSSEKENNKWKGKVCARVSAVAIITLGKISLQREKTATSLVPLFGKLLSHRSKPEIKINTMIALTDLCTKYTSIVEKLLPNMCVCLRDDDLLVRENTLTLLIQLMQEDYLKLRCPIFFHLLYMLLDEDPGIKDMISGFLVNSLLVKQKNVMSQHFVESLFHYNHYTTHTVYSKNLMSAAEAEVFSLSGDDNIEKRRFIYRYMLEHMQDDHRFKATYNICVDILAGVSDDKIELKGSGVALLKDALYCLSSQEIRLSHLQSNKQDKDDDDEDEDINVAQVITNIAKKTLISQVVKKNVIEHTVPIIIKLKHKLKQLKSPLVKDLMAYLRELMKDYKTEINEILAADKELAAEVAFDLESSMNQSQSSGDESGDDLMKAVTDKSVLKQIMAQAVVQVERLSAIYEEEEANTQKDNETNTQKDNQPEEKDDEKKEKEKVDEEHKEAEAEEEHSQMDT</sequence>
<feature type="compositionally biased region" description="Basic and acidic residues" evidence="7">
    <location>
        <begin position="720"/>
        <end position="753"/>
    </location>
</feature>
<dbReference type="STRING" id="195883.A0A482X4D5"/>
<dbReference type="InParanoid" id="A0A482X4D5"/>
<keyword evidence="5" id="KW-0539">Nucleus</keyword>
<dbReference type="GO" id="GO:0007076">
    <property type="term" value="P:mitotic chromosome condensation"/>
    <property type="evidence" value="ECO:0007669"/>
    <property type="project" value="InterPro"/>
</dbReference>
<comment type="caution">
    <text evidence="9">The sequence shown here is derived from an EMBL/GenBank/DDBJ whole genome shotgun (WGS) entry which is preliminary data.</text>
</comment>
<keyword evidence="4" id="KW-0226">DNA condensation</keyword>
<dbReference type="GO" id="GO:0042393">
    <property type="term" value="F:histone binding"/>
    <property type="evidence" value="ECO:0007669"/>
    <property type="project" value="TreeGrafter"/>
</dbReference>
<evidence type="ECO:0000313" key="10">
    <source>
        <dbReference type="Proteomes" id="UP000291343"/>
    </source>
</evidence>
<dbReference type="Gene3D" id="1.25.10.10">
    <property type="entry name" value="Leucine-rich Repeat Variant"/>
    <property type="match status" value="1"/>
</dbReference>
<name>A0A482X4D5_LAOST</name>
<evidence type="ECO:0000256" key="5">
    <source>
        <dbReference type="ARBA" id="ARBA00023242"/>
    </source>
</evidence>
<accession>A0A482X4D5</accession>
<dbReference type="SUPFAM" id="SSF48371">
    <property type="entry name" value="ARM repeat"/>
    <property type="match status" value="1"/>
</dbReference>
<comment type="subcellular location">
    <subcellularLocation>
        <location evidence="1">Nucleus</location>
    </subcellularLocation>
</comment>
<feature type="region of interest" description="Disordered" evidence="7">
    <location>
        <begin position="703"/>
        <end position="753"/>
    </location>
</feature>
<evidence type="ECO:0000256" key="1">
    <source>
        <dbReference type="ARBA" id="ARBA00004123"/>
    </source>
</evidence>
<dbReference type="InterPro" id="IPR016024">
    <property type="entry name" value="ARM-type_fold"/>
</dbReference>
<evidence type="ECO:0000256" key="2">
    <source>
        <dbReference type="ARBA" id="ARBA00022618"/>
    </source>
</evidence>
<dbReference type="PANTHER" id="PTHR14222:SF1">
    <property type="entry name" value="CONDENSIN-2 COMPLEX SUBUNIT D3"/>
    <property type="match status" value="1"/>
</dbReference>
<keyword evidence="2" id="KW-0132">Cell division</keyword>
<protein>
    <recommendedName>
        <fullName evidence="8">Condensin complex subunit 1 C-terminal domain-containing protein</fullName>
    </recommendedName>
</protein>
<gene>
    <name evidence="9" type="ORF">LSTR_LSTR014414</name>
</gene>
<evidence type="ECO:0000256" key="6">
    <source>
        <dbReference type="ARBA" id="ARBA00023306"/>
    </source>
</evidence>
<keyword evidence="3" id="KW-0498">Mitosis</keyword>
<dbReference type="AlphaFoldDB" id="A0A482X4D5"/>
<evidence type="ECO:0000313" key="9">
    <source>
        <dbReference type="EMBL" id="RZF40131.1"/>
    </source>
</evidence>
<dbReference type="PANTHER" id="PTHR14222">
    <property type="entry name" value="CONDENSIN"/>
    <property type="match status" value="1"/>
</dbReference>
<evidence type="ECO:0000259" key="8">
    <source>
        <dbReference type="Pfam" id="PF12717"/>
    </source>
</evidence>
<evidence type="ECO:0000256" key="7">
    <source>
        <dbReference type="SAM" id="MobiDB-lite"/>
    </source>
</evidence>
<dbReference type="GO" id="GO:0005634">
    <property type="term" value="C:nucleus"/>
    <property type="evidence" value="ECO:0007669"/>
    <property type="project" value="UniProtKB-SubCell"/>
</dbReference>